<dbReference type="GO" id="GO:0004316">
    <property type="term" value="F:3-oxoacyl-[acyl-carrier-protein] reductase (NADPH) activity"/>
    <property type="evidence" value="ECO:0007669"/>
    <property type="project" value="UniProtKB-EC"/>
</dbReference>
<dbReference type="EMBL" id="CACSIM010000001">
    <property type="protein sequence ID" value="CAA0082307.1"/>
    <property type="molecule type" value="Genomic_DNA"/>
</dbReference>
<evidence type="ECO:0000256" key="1">
    <source>
        <dbReference type="ARBA" id="ARBA00006484"/>
    </source>
</evidence>
<evidence type="ECO:0000313" key="6">
    <source>
        <dbReference type="EMBL" id="CAA0084314.1"/>
    </source>
</evidence>
<dbReference type="PRINTS" id="PR00081">
    <property type="entry name" value="GDHRDH"/>
</dbReference>
<keyword evidence="2 5" id="KW-0560">Oxidoreductase</keyword>
<proteinExistence type="inferred from homology"/>
<accession>A0A5S9MYL8</accession>
<dbReference type="PANTHER" id="PTHR44196:SF1">
    <property type="entry name" value="DEHYDROGENASE_REDUCTASE SDR FAMILY MEMBER 7B"/>
    <property type="match status" value="1"/>
</dbReference>
<evidence type="ECO:0000259" key="4">
    <source>
        <dbReference type="SMART" id="SM00822"/>
    </source>
</evidence>
<dbReference type="OrthoDB" id="7301144at2"/>
<keyword evidence="7" id="KW-1185">Reference proteome</keyword>
<dbReference type="Proteomes" id="UP000439591">
    <property type="component" value="Unassembled WGS sequence"/>
</dbReference>
<dbReference type="CDD" id="cd05233">
    <property type="entry name" value="SDR_c"/>
    <property type="match status" value="1"/>
</dbReference>
<dbReference type="InterPro" id="IPR020904">
    <property type="entry name" value="Sc_DH/Rdtase_CS"/>
</dbReference>
<evidence type="ECO:0000313" key="5">
    <source>
        <dbReference type="EMBL" id="CAA0082307.1"/>
    </source>
</evidence>
<dbReference type="EMBL" id="CACSIK010000001">
    <property type="protein sequence ID" value="CAA0084314.1"/>
    <property type="molecule type" value="Genomic_DNA"/>
</dbReference>
<protein>
    <submittedName>
        <fullName evidence="5">3-oxoacyl-[acyl-carrier-protein] reductase FabG</fullName>
        <ecNumber evidence="5">1.1.1.100</ecNumber>
    </submittedName>
</protein>
<dbReference type="InterPro" id="IPR036291">
    <property type="entry name" value="NAD(P)-bd_dom_sf"/>
</dbReference>
<evidence type="ECO:0000313" key="8">
    <source>
        <dbReference type="Proteomes" id="UP000439591"/>
    </source>
</evidence>
<evidence type="ECO:0000313" key="7">
    <source>
        <dbReference type="Proteomes" id="UP000435877"/>
    </source>
</evidence>
<dbReference type="EC" id="1.1.1.100" evidence="5"/>
<dbReference type="Pfam" id="PF00106">
    <property type="entry name" value="adh_short"/>
    <property type="match status" value="1"/>
</dbReference>
<dbReference type="Proteomes" id="UP000435877">
    <property type="component" value="Unassembled WGS sequence"/>
</dbReference>
<dbReference type="GO" id="GO:0016020">
    <property type="term" value="C:membrane"/>
    <property type="evidence" value="ECO:0007669"/>
    <property type="project" value="TreeGrafter"/>
</dbReference>
<name>A0A5S9MYL8_9GAMM</name>
<evidence type="ECO:0000256" key="2">
    <source>
        <dbReference type="ARBA" id="ARBA00023002"/>
    </source>
</evidence>
<gene>
    <name evidence="5" type="primary">fabG_4</name>
    <name evidence="6" type="synonym">fabG_1</name>
    <name evidence="6" type="ORF">IHBHHGIJ_00671</name>
    <name evidence="5" type="ORF">KFEGEMFD_00479</name>
</gene>
<dbReference type="AlphaFoldDB" id="A0A5S9MYL8"/>
<evidence type="ECO:0000256" key="3">
    <source>
        <dbReference type="RuleBase" id="RU000363"/>
    </source>
</evidence>
<dbReference type="NCBIfam" id="NF006565">
    <property type="entry name" value="PRK09072.1"/>
    <property type="match status" value="1"/>
</dbReference>
<dbReference type="PRINTS" id="PR00080">
    <property type="entry name" value="SDRFAMILY"/>
</dbReference>
<dbReference type="SUPFAM" id="SSF51735">
    <property type="entry name" value="NAD(P)-binding Rossmann-fold domains"/>
    <property type="match status" value="1"/>
</dbReference>
<dbReference type="RefSeq" id="WP_159267344.1">
    <property type="nucleotide sequence ID" value="NZ_CACSIK010000001.1"/>
</dbReference>
<dbReference type="Gene3D" id="3.40.50.720">
    <property type="entry name" value="NAD(P)-binding Rossmann-like Domain"/>
    <property type="match status" value="1"/>
</dbReference>
<dbReference type="PANTHER" id="PTHR44196">
    <property type="entry name" value="DEHYDROGENASE/REDUCTASE SDR FAMILY MEMBER 7B"/>
    <property type="match status" value="1"/>
</dbReference>
<reference evidence="7 8" key="1">
    <citation type="submission" date="2019-11" db="EMBL/GenBank/DDBJ databases">
        <authorList>
            <person name="Holert J."/>
        </authorList>
    </citation>
    <scope>NUCLEOTIDE SEQUENCE [LARGE SCALE GENOMIC DNA]</scope>
    <source>
        <strain evidence="5">BC3_2A</strain>
        <strain evidence="6">SB11_1A</strain>
    </source>
</reference>
<dbReference type="PROSITE" id="PS00061">
    <property type="entry name" value="ADH_SHORT"/>
    <property type="match status" value="1"/>
</dbReference>
<sequence>MTALTIVLTGASGGIGSAVAKMMSAAGHRLILVGRNPQPLNDLRDMLDGSARHTTVVADLLQAADRKRLVTQCKQDCSKVDVLINNAGVSHFGLLENISDQAMADMLNTNVLAPVLIVRDLLPLLSRSSNATIINIGSTFGSIGYPGFSGYSASKFALRGFTEALRRELAEQLITVHYLAPRAVDTPMNSASVKALNAELGNAMDPPEIVAAACHALLKARDGRNRYLGWPERFFVRINALIPALVDVTLRKQLRTIQKYSRPEA</sequence>
<feature type="domain" description="Ketoreductase" evidence="4">
    <location>
        <begin position="4"/>
        <end position="183"/>
    </location>
</feature>
<comment type="similarity">
    <text evidence="1 3">Belongs to the short-chain dehydrogenases/reductases (SDR) family.</text>
</comment>
<dbReference type="InterPro" id="IPR002347">
    <property type="entry name" value="SDR_fam"/>
</dbReference>
<organism evidence="5 8">
    <name type="scientific">Zhongshania aliphaticivorans</name>
    <dbReference type="NCBI Taxonomy" id="1470434"/>
    <lineage>
        <taxon>Bacteria</taxon>
        <taxon>Pseudomonadati</taxon>
        <taxon>Pseudomonadota</taxon>
        <taxon>Gammaproteobacteria</taxon>
        <taxon>Cellvibrionales</taxon>
        <taxon>Spongiibacteraceae</taxon>
        <taxon>Zhongshania</taxon>
    </lineage>
</organism>
<dbReference type="InterPro" id="IPR057326">
    <property type="entry name" value="KR_dom"/>
</dbReference>
<dbReference type="SMART" id="SM00822">
    <property type="entry name" value="PKS_KR"/>
    <property type="match status" value="1"/>
</dbReference>